<organism evidence="2 3">
    <name type="scientific">Symbiodinium microadriaticum</name>
    <name type="common">Dinoflagellate</name>
    <name type="synonym">Zooxanthella microadriatica</name>
    <dbReference type="NCBI Taxonomy" id="2951"/>
    <lineage>
        <taxon>Eukaryota</taxon>
        <taxon>Sar</taxon>
        <taxon>Alveolata</taxon>
        <taxon>Dinophyceae</taxon>
        <taxon>Suessiales</taxon>
        <taxon>Symbiodiniaceae</taxon>
        <taxon>Symbiodinium</taxon>
    </lineage>
</organism>
<evidence type="ECO:0000313" key="3">
    <source>
        <dbReference type="Proteomes" id="UP000186817"/>
    </source>
</evidence>
<accession>A0A1Q9F206</accession>
<sequence>MENLMQRFPEKRHDVTNYIESFCLLFWCPCMGWQSRSLLLQSEEVLYKRRNLCCSGTQKRPYAQLGSVELHDSCCGLCVAMSSNLERVSEKGEGGIRPFFGVDRPYTEEICNELRARMEGRGDTAQRQQQTFLLDQMTKLTAELPLIMAKRGIQWPPPASTVAKIFPGEAPAFKTFAELYNPEEEVKFDTQAWHVVCCCELLSCLSRTIELGPDEVVIRTTRGLGRASIIERRPYAQIDDVEKETACGCCVSMKAGELIQEPISNGMGCDEETITQIVDELKRRIEIRGNIGQMKKLESIMCRVDDLRLLMQVFQHELGLDMQYPPKGMRLPPIRPHLKPSEDFPTREFEVTNYCMSLYCCLTQQDTMTLENDKVITKSSNCISENVNSMPYAQISSVDEDRCCYCCRGVNGIIPGCGCQGEKVADLANELQQRKVKRGDIAQLRNQENTMLNALELSVRTSSVLKKLGVEYPPSQETMVSEYGHGFTLPAATEGCWGEEAHLGLSEQQGEKDYSVTNYLEPWSLGLAGWQTQHLHLGEEEVTLTKQDFCARSTMRMPYAQLGSVEVETICCGSCFNVETDGGIIQPKCGCDKDLVDEISEDLQTRKVTRGNIAQVRMQENLMIEVIKLGVQLDEIARKEGVVYPPSQETMTQDIEDDLAFVASLSKVAVRVVVLVVLVFVVTVVVVVAIVVVVEEAGKAEELQETGVRDGDMPQLLPCLPSALPLLAGPKKVRLCSEQPAEVREMYSVTRPAVLAEVRSASPDMCGNEIQSHWFEAMELHMRSVPGWQPLDEPQAVLPTAPDLPDDAALAARRIDALIVGVLTIGPGTQATSGSELERRWYTDVANTFVLNDMKATFEAMELGMRSVPGWRPLDGSKASTPRTPREALSEAVLPTALDLPDDASFAARRMDALIVGVITIRIKPARWAQVSLEGLRGAPKLPLIPTAF</sequence>
<dbReference type="Proteomes" id="UP000186817">
    <property type="component" value="Unassembled WGS sequence"/>
</dbReference>
<evidence type="ECO:0000313" key="2">
    <source>
        <dbReference type="EMBL" id="OLQ13691.1"/>
    </source>
</evidence>
<feature type="transmembrane region" description="Helical" evidence="1">
    <location>
        <begin position="672"/>
        <end position="694"/>
    </location>
</feature>
<gene>
    <name evidence="2" type="ORF">AK812_SmicGene2248</name>
</gene>
<proteinExistence type="predicted"/>
<name>A0A1Q9F206_SYMMI</name>
<dbReference type="OrthoDB" id="412160at2759"/>
<reference evidence="2 3" key="1">
    <citation type="submission" date="2016-02" db="EMBL/GenBank/DDBJ databases">
        <title>Genome analysis of coral dinoflagellate symbionts highlights evolutionary adaptations to a symbiotic lifestyle.</title>
        <authorList>
            <person name="Aranda M."/>
            <person name="Li Y."/>
            <person name="Liew Y.J."/>
            <person name="Baumgarten S."/>
            <person name="Simakov O."/>
            <person name="Wilson M."/>
            <person name="Piel J."/>
            <person name="Ashoor H."/>
            <person name="Bougouffa S."/>
            <person name="Bajic V.B."/>
            <person name="Ryu T."/>
            <person name="Ravasi T."/>
            <person name="Bayer T."/>
            <person name="Micklem G."/>
            <person name="Kim H."/>
            <person name="Bhak J."/>
            <person name="Lajeunesse T.C."/>
            <person name="Voolstra C.R."/>
        </authorList>
    </citation>
    <scope>NUCLEOTIDE SEQUENCE [LARGE SCALE GENOMIC DNA]</scope>
    <source>
        <strain evidence="2 3">CCMP2467</strain>
    </source>
</reference>
<evidence type="ECO:0000256" key="1">
    <source>
        <dbReference type="SAM" id="Phobius"/>
    </source>
</evidence>
<keyword evidence="3" id="KW-1185">Reference proteome</keyword>
<keyword evidence="1" id="KW-0812">Transmembrane</keyword>
<dbReference type="AlphaFoldDB" id="A0A1Q9F206"/>
<protein>
    <submittedName>
        <fullName evidence="2">Uncharacterized protein</fullName>
    </submittedName>
</protein>
<dbReference type="EMBL" id="LSRX01000025">
    <property type="protein sequence ID" value="OLQ13691.1"/>
    <property type="molecule type" value="Genomic_DNA"/>
</dbReference>
<keyword evidence="1" id="KW-0472">Membrane</keyword>
<comment type="caution">
    <text evidence="2">The sequence shown here is derived from an EMBL/GenBank/DDBJ whole genome shotgun (WGS) entry which is preliminary data.</text>
</comment>
<keyword evidence="1" id="KW-1133">Transmembrane helix</keyword>